<proteinExistence type="predicted"/>
<dbReference type="AlphaFoldDB" id="A0A1H5SBQ7"/>
<evidence type="ECO:0000313" key="1">
    <source>
        <dbReference type="EMBL" id="SEF47850.1"/>
    </source>
</evidence>
<dbReference type="RefSeq" id="WP_103915113.1">
    <property type="nucleotide sequence ID" value="NZ_FNUV01000001.1"/>
</dbReference>
<organism evidence="1 2">
    <name type="scientific">Xylanibacter ruminicola</name>
    <name type="common">Prevotella ruminicola</name>
    <dbReference type="NCBI Taxonomy" id="839"/>
    <lineage>
        <taxon>Bacteria</taxon>
        <taxon>Pseudomonadati</taxon>
        <taxon>Bacteroidota</taxon>
        <taxon>Bacteroidia</taxon>
        <taxon>Bacteroidales</taxon>
        <taxon>Prevotellaceae</taxon>
        <taxon>Xylanibacter</taxon>
    </lineage>
</organism>
<evidence type="ECO:0000313" key="2">
    <source>
        <dbReference type="Proteomes" id="UP000236735"/>
    </source>
</evidence>
<protein>
    <submittedName>
        <fullName evidence="1">Uncharacterized protein</fullName>
    </submittedName>
</protein>
<dbReference type="EMBL" id="FNUV01000001">
    <property type="protein sequence ID" value="SEF47850.1"/>
    <property type="molecule type" value="Genomic_DNA"/>
</dbReference>
<accession>A0A1H5SBQ7</accession>
<gene>
    <name evidence="1" type="ORF">SAMN05216354_0604</name>
</gene>
<sequence length="764" mass="86871">MMYDIYTGDFVSRDDIRWTVTIQEDLEVAPESVGVLDFSDEEPLLIEWTETSKENVICGSVATLKIISQGDRTYADLYTIKAGYIGIRIDREGLLYWMGTLDPEFYEEPYTDNEDYEVELTFSDFGIFERLRYNLVGMQTLETILSDALSRARINESINQDWISTRLTLNDGNMALADLSVRSENFTDEDGEVCNMKEVVEGILQPLGLRMTQRNGKVFVYDLNGIFHRAETEKIEWHDDDQMMGVDKVANNATVTFSPYSSSELLKGEIEFGGDYSVEEVNRGNAPGANNYSYYPDYSKDHVQGDRWDYNLISFTIFLSDKGQGLAYLDPAARYFHILPVVSGPSECDGVAWGFYSGGHGSIDEYHHWPKQILNPIGKIANRVLMRTNRVYLPKLSENERDNYYVRLSLEMLLDPRYNPFSSSDDDNEEDNYNHTKAWTGWAFVPVAVTVYDEYDAALCHYVNGMIARSAAVGHLGYARGYWASGAGQFGDAFLEYYNADDLKEDTGIMGWKANRHCIGRPDHESRAGSGYEITVPIISFGRPVIYDSFKQMEDGEYMPYPDEGGYLEVTIFAGANCYDYGESTGFDTTRQWDRKNWYEKMRWLLYKAPKVELVRNNLKFDSEQLDDVEYSGYINKDAKEEISIDTICGTIAKSAPTARGTYFRTSDYAQVTALTREGRTNPVEKLLIGTLYSQFAERHTRLSGTAFLLDGDLKLYTDGVQGQKKFLALSDIQDTDAGTSEAVIVELSPDEYEAIEYKDVQEQ</sequence>
<name>A0A1H5SBQ7_XYLRU</name>
<reference evidence="1 2" key="1">
    <citation type="submission" date="2016-10" db="EMBL/GenBank/DDBJ databases">
        <authorList>
            <person name="de Groot N.N."/>
        </authorList>
    </citation>
    <scope>NUCLEOTIDE SEQUENCE [LARGE SCALE GENOMIC DNA]</scope>
    <source>
        <strain evidence="1 2">AR32</strain>
    </source>
</reference>
<dbReference type="Proteomes" id="UP000236735">
    <property type="component" value="Unassembled WGS sequence"/>
</dbReference>